<dbReference type="InterPro" id="IPR000160">
    <property type="entry name" value="GGDEF_dom"/>
</dbReference>
<reference evidence="4 5" key="1">
    <citation type="submission" date="2016-09" db="EMBL/GenBank/DDBJ databases">
        <title>Rhizobium sp. nov., a novel species isolated from the rice rhizosphere.</title>
        <authorList>
            <person name="Zhao J."/>
            <person name="Zhang X."/>
        </authorList>
    </citation>
    <scope>NUCLEOTIDE SEQUENCE [LARGE SCALE GENOMIC DNA]</scope>
    <source>
        <strain evidence="4 5">MH17</strain>
    </source>
</reference>
<dbReference type="EMBL" id="MKIO01000030">
    <property type="protein sequence ID" value="OLP55013.1"/>
    <property type="molecule type" value="Genomic_DNA"/>
</dbReference>
<dbReference type="NCBIfam" id="TIGR00254">
    <property type="entry name" value="GGDEF"/>
    <property type="match status" value="1"/>
</dbReference>
<evidence type="ECO:0000256" key="2">
    <source>
        <dbReference type="SAM" id="Phobius"/>
    </source>
</evidence>
<dbReference type="InterPro" id="IPR043128">
    <property type="entry name" value="Rev_trsase/Diguanyl_cyclase"/>
</dbReference>
<accession>A0A1Q9AIL7</accession>
<dbReference type="Pfam" id="PF00990">
    <property type="entry name" value="GGDEF"/>
    <property type="match status" value="1"/>
</dbReference>
<dbReference type="SUPFAM" id="SSF55073">
    <property type="entry name" value="Nucleotide cyclase"/>
    <property type="match status" value="1"/>
</dbReference>
<feature type="domain" description="GGDEF" evidence="3">
    <location>
        <begin position="115"/>
        <end position="245"/>
    </location>
</feature>
<dbReference type="GO" id="GO:0043709">
    <property type="term" value="P:cell adhesion involved in single-species biofilm formation"/>
    <property type="evidence" value="ECO:0007669"/>
    <property type="project" value="TreeGrafter"/>
</dbReference>
<dbReference type="InterPro" id="IPR050469">
    <property type="entry name" value="Diguanylate_Cyclase"/>
</dbReference>
<dbReference type="PANTHER" id="PTHR45138">
    <property type="entry name" value="REGULATORY COMPONENTS OF SENSORY TRANSDUCTION SYSTEM"/>
    <property type="match status" value="1"/>
</dbReference>
<name>A0A1Q9AIL7_9HYPH</name>
<dbReference type="RefSeq" id="WP_075635052.1">
    <property type="nucleotide sequence ID" value="NZ_MKIO01000030.1"/>
</dbReference>
<dbReference type="SMART" id="SM00267">
    <property type="entry name" value="GGDEF"/>
    <property type="match status" value="1"/>
</dbReference>
<dbReference type="OrthoDB" id="9812260at2"/>
<gene>
    <name evidence="4" type="ORF">BJF92_16555</name>
</gene>
<dbReference type="GO" id="GO:0005886">
    <property type="term" value="C:plasma membrane"/>
    <property type="evidence" value="ECO:0007669"/>
    <property type="project" value="TreeGrafter"/>
</dbReference>
<dbReference type="PANTHER" id="PTHR45138:SF24">
    <property type="entry name" value="DIGUANYLATE CYCLASE DGCC-RELATED"/>
    <property type="match status" value="1"/>
</dbReference>
<dbReference type="STRING" id="1672749.BJF92_16555"/>
<keyword evidence="2" id="KW-0812">Transmembrane</keyword>
<evidence type="ECO:0000313" key="5">
    <source>
        <dbReference type="Proteomes" id="UP000186143"/>
    </source>
</evidence>
<dbReference type="CDD" id="cd01949">
    <property type="entry name" value="GGDEF"/>
    <property type="match status" value="1"/>
</dbReference>
<keyword evidence="2" id="KW-0472">Membrane</keyword>
<keyword evidence="2" id="KW-1133">Transmembrane helix</keyword>
<proteinExistence type="predicted"/>
<dbReference type="GO" id="GO:1902201">
    <property type="term" value="P:negative regulation of bacterial-type flagellum-dependent cell motility"/>
    <property type="evidence" value="ECO:0007669"/>
    <property type="project" value="TreeGrafter"/>
</dbReference>
<dbReference type="AlphaFoldDB" id="A0A1Q9AIL7"/>
<dbReference type="Proteomes" id="UP000186143">
    <property type="component" value="Unassembled WGS sequence"/>
</dbReference>
<evidence type="ECO:0000256" key="1">
    <source>
        <dbReference type="ARBA" id="ARBA00012528"/>
    </source>
</evidence>
<protein>
    <recommendedName>
        <fullName evidence="1">diguanylate cyclase</fullName>
        <ecNumber evidence="1">2.7.7.65</ecNumber>
    </recommendedName>
</protein>
<evidence type="ECO:0000313" key="4">
    <source>
        <dbReference type="EMBL" id="OLP55013.1"/>
    </source>
</evidence>
<dbReference type="InterPro" id="IPR029787">
    <property type="entry name" value="Nucleotide_cyclase"/>
</dbReference>
<dbReference type="Gene3D" id="3.30.70.270">
    <property type="match status" value="1"/>
</dbReference>
<dbReference type="EC" id="2.7.7.65" evidence="1"/>
<dbReference type="GO" id="GO:0052621">
    <property type="term" value="F:diguanylate cyclase activity"/>
    <property type="evidence" value="ECO:0007669"/>
    <property type="project" value="UniProtKB-EC"/>
</dbReference>
<evidence type="ECO:0000259" key="3">
    <source>
        <dbReference type="PROSITE" id="PS50887"/>
    </source>
</evidence>
<dbReference type="PROSITE" id="PS50887">
    <property type="entry name" value="GGDEF"/>
    <property type="match status" value="1"/>
</dbReference>
<feature type="transmembrane region" description="Helical" evidence="2">
    <location>
        <begin position="39"/>
        <end position="58"/>
    </location>
</feature>
<organism evidence="4 5">
    <name type="scientific">Xaviernesmea rhizosphaerae</name>
    <dbReference type="NCBI Taxonomy" id="1672749"/>
    <lineage>
        <taxon>Bacteria</taxon>
        <taxon>Pseudomonadati</taxon>
        <taxon>Pseudomonadota</taxon>
        <taxon>Alphaproteobacteria</taxon>
        <taxon>Hyphomicrobiales</taxon>
        <taxon>Rhizobiaceae</taxon>
        <taxon>Rhizobium/Agrobacterium group</taxon>
        <taxon>Xaviernesmea</taxon>
    </lineage>
</organism>
<comment type="caution">
    <text evidence="4">The sequence shown here is derived from an EMBL/GenBank/DDBJ whole genome shotgun (WGS) entry which is preliminary data.</text>
</comment>
<sequence>MGTIIRKALVTGLLSLAASLAISFTLVPMLGGRVEGAGLIMTILCPLVISIPASAVHYHHLEKLRAAQAATARALEELAAANATLRILARTDGLTGLLNRRTFHEELAVYSRSGRTGGLLQLDLDHFKSVNDTHGHAAGDLVLERVGRMLRAQCGPEDLAGRVGGEEFALFKMGLNEDAVFDWCEDLRLSLSALEIRAPSGALLRMSASLGAVHCPPGFNPGASLITADKNLYLAKSRGRDKVVA</sequence>